<organism evidence="1">
    <name type="scientific">viral metagenome</name>
    <dbReference type="NCBI Taxonomy" id="1070528"/>
    <lineage>
        <taxon>unclassified sequences</taxon>
        <taxon>metagenomes</taxon>
        <taxon>organismal metagenomes</taxon>
    </lineage>
</organism>
<name>A0A6C0C1I0_9ZZZZ</name>
<dbReference type="EMBL" id="MN739317">
    <property type="protein sequence ID" value="QHS98477.1"/>
    <property type="molecule type" value="Genomic_DNA"/>
</dbReference>
<proteinExistence type="predicted"/>
<evidence type="ECO:0000313" key="1">
    <source>
        <dbReference type="EMBL" id="QHS98477.1"/>
    </source>
</evidence>
<sequence length="145" mass="16979">MDGDGDQKINDLLNALENDGNTSIMKLNNRKIKTIKNNVLQQLPLDGDIIKTYHKKLKEYRYCDEFPDIQMGYYCRWINLNNSSKIHLTNGGIIIDIKMYDDGLQLVCKNNRNMVMQIKFNEIMLFQKLSNQEKVILSVLDYLDK</sequence>
<reference evidence="1" key="1">
    <citation type="journal article" date="2020" name="Nature">
        <title>Giant virus diversity and host interactions through global metagenomics.</title>
        <authorList>
            <person name="Schulz F."/>
            <person name="Roux S."/>
            <person name="Paez-Espino D."/>
            <person name="Jungbluth S."/>
            <person name="Walsh D.A."/>
            <person name="Denef V.J."/>
            <person name="McMahon K.D."/>
            <person name="Konstantinidis K.T."/>
            <person name="Eloe-Fadrosh E.A."/>
            <person name="Kyrpides N.C."/>
            <person name="Woyke T."/>
        </authorList>
    </citation>
    <scope>NUCLEOTIDE SEQUENCE</scope>
    <source>
        <strain evidence="1">GVMAG-M-3300020185-18</strain>
    </source>
</reference>
<protein>
    <submittedName>
        <fullName evidence="1">Uncharacterized protein</fullName>
    </submittedName>
</protein>
<dbReference type="AlphaFoldDB" id="A0A6C0C1I0"/>
<accession>A0A6C0C1I0</accession>